<evidence type="ECO:0000256" key="14">
    <source>
        <dbReference type="ARBA" id="ARBA00023316"/>
    </source>
</evidence>
<dbReference type="EMBL" id="BJWL01000008">
    <property type="protein sequence ID" value="GFY92238.1"/>
    <property type="molecule type" value="Genomic_DNA"/>
</dbReference>
<feature type="transmembrane region" description="Helical" evidence="16">
    <location>
        <begin position="303"/>
        <end position="322"/>
    </location>
</feature>
<comment type="caution">
    <text evidence="19">The sequence shown here is derived from an EMBL/GenBank/DDBJ whole genome shotgun (WGS) entry which is preliminary data.</text>
</comment>
<dbReference type="OrthoDB" id="72851at2759"/>
<evidence type="ECO:0000256" key="11">
    <source>
        <dbReference type="ARBA" id="ARBA00022989"/>
    </source>
</evidence>
<dbReference type="GO" id="GO:0071555">
    <property type="term" value="P:cell wall organization"/>
    <property type="evidence" value="ECO:0007669"/>
    <property type="project" value="UniProtKB-KW"/>
</dbReference>
<comment type="caution">
    <text evidence="16">Lacks conserved residue(s) required for the propagation of feature annotation.</text>
</comment>
<dbReference type="AlphaFoldDB" id="A0A7J0F0L6"/>
<feature type="domain" description="Cellulose synthase RING-type zinc finger" evidence="18">
    <location>
        <begin position="10"/>
        <end position="94"/>
    </location>
</feature>
<evidence type="ECO:0000256" key="5">
    <source>
        <dbReference type="ARBA" id="ARBA00022475"/>
    </source>
</evidence>
<evidence type="ECO:0000256" key="7">
    <source>
        <dbReference type="ARBA" id="ARBA00022679"/>
    </source>
</evidence>
<evidence type="ECO:0000256" key="6">
    <source>
        <dbReference type="ARBA" id="ARBA00022676"/>
    </source>
</evidence>
<evidence type="ECO:0000256" key="10">
    <source>
        <dbReference type="ARBA" id="ARBA00022916"/>
    </source>
</evidence>
<keyword evidence="16" id="KW-0863">Zinc-finger</keyword>
<comment type="similarity">
    <text evidence="4 16">Belongs to the glycosyltransferase 2 family. Plant cellulose synthase subfamily.</text>
</comment>
<dbReference type="InterPro" id="IPR027934">
    <property type="entry name" value="CES_Znf_RING"/>
</dbReference>
<feature type="region of interest" description="Disordered" evidence="17">
    <location>
        <begin position="86"/>
        <end position="114"/>
    </location>
</feature>
<keyword evidence="11 16" id="KW-1133">Transmembrane helix</keyword>
<keyword evidence="5 16" id="KW-1003">Cell membrane</keyword>
<evidence type="ECO:0000256" key="13">
    <source>
        <dbReference type="ARBA" id="ARBA00023211"/>
    </source>
</evidence>
<feature type="compositionally biased region" description="Basic and acidic residues" evidence="17">
    <location>
        <begin position="103"/>
        <end position="114"/>
    </location>
</feature>
<dbReference type="GO" id="GO:0008270">
    <property type="term" value="F:zinc ion binding"/>
    <property type="evidence" value="ECO:0007669"/>
    <property type="project" value="UniProtKB-KW"/>
</dbReference>
<dbReference type="GO" id="GO:0030244">
    <property type="term" value="P:cellulose biosynthetic process"/>
    <property type="evidence" value="ECO:0007669"/>
    <property type="project" value="UniProtKB-KW"/>
</dbReference>
<keyword evidence="13" id="KW-0464">Manganese</keyword>
<protein>
    <recommendedName>
        <fullName evidence="16">Cellulose synthase</fullName>
        <ecNumber evidence="16">2.4.1.12</ecNumber>
    </recommendedName>
</protein>
<evidence type="ECO:0000313" key="19">
    <source>
        <dbReference type="EMBL" id="GFY92238.1"/>
    </source>
</evidence>
<comment type="cofactor">
    <cofactor evidence="1">
        <name>Mn(2+)</name>
        <dbReference type="ChEBI" id="CHEBI:29035"/>
    </cofactor>
</comment>
<feature type="transmembrane region" description="Helical" evidence="16">
    <location>
        <begin position="274"/>
        <end position="291"/>
    </location>
</feature>
<organism evidence="19 20">
    <name type="scientific">Actinidia rufa</name>
    <dbReference type="NCBI Taxonomy" id="165716"/>
    <lineage>
        <taxon>Eukaryota</taxon>
        <taxon>Viridiplantae</taxon>
        <taxon>Streptophyta</taxon>
        <taxon>Embryophyta</taxon>
        <taxon>Tracheophyta</taxon>
        <taxon>Spermatophyta</taxon>
        <taxon>Magnoliopsida</taxon>
        <taxon>eudicotyledons</taxon>
        <taxon>Gunneridae</taxon>
        <taxon>Pentapetalae</taxon>
        <taxon>asterids</taxon>
        <taxon>Ericales</taxon>
        <taxon>Actinidiaceae</taxon>
        <taxon>Actinidia</taxon>
    </lineage>
</organism>
<keyword evidence="14 16" id="KW-0961">Cell wall biogenesis/degradation</keyword>
<dbReference type="EC" id="2.4.1.12" evidence="16"/>
<comment type="pathway">
    <text evidence="3 16">Glycan metabolism; plant cellulose biosynthesis.</text>
</comment>
<dbReference type="PANTHER" id="PTHR13301">
    <property type="entry name" value="X-BOX TRANSCRIPTION FACTOR-RELATED"/>
    <property type="match status" value="1"/>
</dbReference>
<keyword evidence="20" id="KW-1185">Reference proteome</keyword>
<evidence type="ECO:0000313" key="20">
    <source>
        <dbReference type="Proteomes" id="UP000585474"/>
    </source>
</evidence>
<dbReference type="InterPro" id="IPR013083">
    <property type="entry name" value="Znf_RING/FYVE/PHD"/>
</dbReference>
<keyword evidence="10 16" id="KW-0135">Cellulose biosynthesis</keyword>
<dbReference type="Proteomes" id="UP000585474">
    <property type="component" value="Unassembled WGS sequence"/>
</dbReference>
<evidence type="ECO:0000256" key="9">
    <source>
        <dbReference type="ARBA" id="ARBA00022723"/>
    </source>
</evidence>
<dbReference type="Gene3D" id="3.30.40.10">
    <property type="entry name" value="Zinc/RING finger domain, C3HC4 (zinc finger)"/>
    <property type="match status" value="1"/>
</dbReference>
<keyword evidence="7 16" id="KW-0808">Transferase</keyword>
<keyword evidence="12 16" id="KW-0472">Membrane</keyword>
<reference evidence="19 20" key="1">
    <citation type="submission" date="2019-07" db="EMBL/GenBank/DDBJ databases">
        <title>De Novo Assembly of kiwifruit Actinidia rufa.</title>
        <authorList>
            <person name="Sugita-Konishi S."/>
            <person name="Sato K."/>
            <person name="Mori E."/>
            <person name="Abe Y."/>
            <person name="Kisaki G."/>
            <person name="Hamano K."/>
            <person name="Suezawa K."/>
            <person name="Otani M."/>
            <person name="Fukuda T."/>
            <person name="Manabe T."/>
            <person name="Gomi K."/>
            <person name="Tabuchi M."/>
            <person name="Akimitsu K."/>
            <person name="Kataoka I."/>
        </authorList>
    </citation>
    <scope>NUCLEOTIDE SEQUENCE [LARGE SCALE GENOMIC DNA]</scope>
    <source>
        <strain evidence="20">cv. Fuchu</strain>
    </source>
</reference>
<proteinExistence type="inferred from homology"/>
<accession>A0A7J0F0L6</accession>
<dbReference type="UniPathway" id="UPA00695"/>
<evidence type="ECO:0000256" key="1">
    <source>
        <dbReference type="ARBA" id="ARBA00001936"/>
    </source>
</evidence>
<keyword evidence="8 16" id="KW-0812">Transmembrane</keyword>
<keyword evidence="9 16" id="KW-0479">Metal-binding</keyword>
<gene>
    <name evidence="19" type="ORF">Acr_08g0006340</name>
</gene>
<evidence type="ECO:0000259" key="18">
    <source>
        <dbReference type="Pfam" id="PF14569"/>
    </source>
</evidence>
<comment type="catalytic activity">
    <reaction evidence="15 16">
        <text>[(1-&gt;4)-beta-D-glucosyl](n) + UDP-alpha-D-glucose = [(1-&gt;4)-beta-D-glucosyl](n+1) + UDP + H(+)</text>
        <dbReference type="Rhea" id="RHEA:19929"/>
        <dbReference type="Rhea" id="RHEA-COMP:10033"/>
        <dbReference type="Rhea" id="RHEA-COMP:10034"/>
        <dbReference type="ChEBI" id="CHEBI:15378"/>
        <dbReference type="ChEBI" id="CHEBI:18246"/>
        <dbReference type="ChEBI" id="CHEBI:58223"/>
        <dbReference type="ChEBI" id="CHEBI:58885"/>
        <dbReference type="EC" id="2.4.1.12"/>
    </reaction>
</comment>
<dbReference type="InterPro" id="IPR005150">
    <property type="entry name" value="Cellulose_synth"/>
</dbReference>
<dbReference type="Pfam" id="PF14569">
    <property type="entry name" value="zf-UDP"/>
    <property type="match status" value="1"/>
</dbReference>
<evidence type="ECO:0000256" key="3">
    <source>
        <dbReference type="ARBA" id="ARBA00004768"/>
    </source>
</evidence>
<evidence type="ECO:0000256" key="15">
    <source>
        <dbReference type="ARBA" id="ARBA00048682"/>
    </source>
</evidence>
<evidence type="ECO:0000256" key="17">
    <source>
        <dbReference type="SAM" id="MobiDB-lite"/>
    </source>
</evidence>
<evidence type="ECO:0000256" key="8">
    <source>
        <dbReference type="ARBA" id="ARBA00022692"/>
    </source>
</evidence>
<evidence type="ECO:0000256" key="16">
    <source>
        <dbReference type="RuleBase" id="RU361116"/>
    </source>
</evidence>
<evidence type="ECO:0000256" key="4">
    <source>
        <dbReference type="ARBA" id="ARBA00007548"/>
    </source>
</evidence>
<name>A0A7J0F0L6_9ERIC</name>
<keyword evidence="6 16" id="KW-0328">Glycosyltransferase</keyword>
<evidence type="ECO:0000256" key="2">
    <source>
        <dbReference type="ARBA" id="ARBA00004651"/>
    </source>
</evidence>
<dbReference type="GO" id="GO:0016760">
    <property type="term" value="F:cellulose synthase (UDP-forming) activity"/>
    <property type="evidence" value="ECO:0007669"/>
    <property type="project" value="UniProtKB-EC"/>
</dbReference>
<dbReference type="GO" id="GO:0005886">
    <property type="term" value="C:plasma membrane"/>
    <property type="evidence" value="ECO:0007669"/>
    <property type="project" value="UniProtKB-SubCell"/>
</dbReference>
<dbReference type="SUPFAM" id="SSF57850">
    <property type="entry name" value="RING/U-box"/>
    <property type="match status" value="1"/>
</dbReference>
<comment type="cofactor">
    <cofactor evidence="16">
        <name>Zn(2+)</name>
        <dbReference type="ChEBI" id="CHEBI:29105"/>
    </cofactor>
    <text evidence="16">Binds 2 Zn(2+) ions per subunit.</text>
</comment>
<evidence type="ECO:0000256" key="12">
    <source>
        <dbReference type="ARBA" id="ARBA00023136"/>
    </source>
</evidence>
<comment type="subcellular location">
    <subcellularLocation>
        <location evidence="2 16">Cell membrane</location>
        <topology evidence="2 16">Multi-pass membrane protein</topology>
    </subcellularLocation>
</comment>
<dbReference type="Pfam" id="PF03552">
    <property type="entry name" value="Cellulose_synt"/>
    <property type="match status" value="2"/>
</dbReference>
<sequence length="566" mass="62913">MESEGESGGKSLKNLGGHACQICGDNVGTTVDGEPFIACDVCAFPVCRPCYEYERGRMEISLALNAKPDTGDIKFSFIGLIPGSPAIHGDGEEEGDTDVGANDFHHPSENQNEKQKVAERMLSWHMTYGRGEDVRAPNYDKEVSHNRIPRLTNGQEVSGELSTASPERLSMASPEHGGGVKRVHPLPYSADGCGPSEGVWVPGLGNVAWKERVDGWKMKQEKNVVPMTTSHAVSERGGGDIDATTDVLVDDSLLNDEARQPLSRKVSIPSSRINPYRMVIILRLVILSIFLHYRITNPVPNAYALWLISVICEIWFAISWILDQFPKWLPVNRETYLDRLALRYDREGEPSQLAAVDIFREYEEFKIRVNGLVAKAQKVPEEGWVMQDGTPWPGNNTRDHPGMIQAWMAFKALYTWVLDVSSIEQLYMAMSLLSNLSIKKRVGSLLYVVDHEKRVSKSSKKGSDKKKSSKHVDPTVPIFSLEDIEEGVEGAGFDDEKSLLMSQMSLEKRFGQSAVFVASTLMENGGIPQSADPDNLLKEAIHVISCGYEDKTDWGSEVMAVRIRKQ</sequence>
<keyword evidence="16" id="KW-0862">Zinc</keyword>